<evidence type="ECO:0000313" key="2">
    <source>
        <dbReference type="EMBL" id="MVU82758.1"/>
    </source>
</evidence>
<dbReference type="PANTHER" id="PTHR48098">
    <property type="entry name" value="ENTEROCHELIN ESTERASE-RELATED"/>
    <property type="match status" value="1"/>
</dbReference>
<sequence length="332" mass="35474">MKNTRALRNAVRTTVVCALVACTSVIASSAHAHGAYLDRIEQRGPNELAIYVYSAAMDRVIEQDVLIPDGGSAGRPTAYLLIGAVAEGQDVDWPTKTDLLRFAPGTGVNVVIPHGGAATYYTDWQRDDPNLGRNKWTTYLTSELPGIIDAALRDSGRNAIVGLSMSSTSALALTETAPDLYEAVGAFSGCAETSTPLGQEYVKLTTEKGGGTVENMWGPLDGPGWPANDPLLHADRLRGHTIYISSGTGIPDGHDTLSDYRIDGDQNLLTTQIVEGGAIEFATSQCTRHLAARLSDLGIPALYRPHPGTHSWGYWQDDLHAFWPVMAAAIGA</sequence>
<comment type="caution">
    <text evidence="2">The sequence shown here is derived from an EMBL/GenBank/DDBJ whole genome shotgun (WGS) entry which is preliminary data.</text>
</comment>
<dbReference type="SUPFAM" id="SSF53474">
    <property type="entry name" value="alpha/beta-Hydrolases"/>
    <property type="match status" value="1"/>
</dbReference>
<feature type="chain" id="PRO_5029586298" evidence="1">
    <location>
        <begin position="33"/>
        <end position="332"/>
    </location>
</feature>
<dbReference type="EMBL" id="WRPP01000010">
    <property type="protein sequence ID" value="MVU82758.1"/>
    <property type="molecule type" value="Genomic_DNA"/>
</dbReference>
<keyword evidence="3" id="KW-1185">Reference proteome</keyword>
<dbReference type="Proteomes" id="UP000466794">
    <property type="component" value="Unassembled WGS sequence"/>
</dbReference>
<dbReference type="Gene3D" id="3.40.50.1820">
    <property type="entry name" value="alpha/beta hydrolase"/>
    <property type="match status" value="1"/>
</dbReference>
<dbReference type="InterPro" id="IPR050583">
    <property type="entry name" value="Mycobacterial_A85_antigen"/>
</dbReference>
<accession>A0A7K1V9G1</accession>
<dbReference type="InterPro" id="IPR029058">
    <property type="entry name" value="AB_hydrolase_fold"/>
</dbReference>
<dbReference type="GO" id="GO:0016747">
    <property type="term" value="F:acyltransferase activity, transferring groups other than amino-acyl groups"/>
    <property type="evidence" value="ECO:0007669"/>
    <property type="project" value="TreeGrafter"/>
</dbReference>
<name>A0A7K1V9G1_9NOCA</name>
<dbReference type="InterPro" id="IPR000801">
    <property type="entry name" value="Esterase-like"/>
</dbReference>
<dbReference type="RefSeq" id="WP_407939537.1">
    <property type="nucleotide sequence ID" value="NZ_WRPP01000010.1"/>
</dbReference>
<gene>
    <name evidence="2" type="ORF">GPX89_36680</name>
</gene>
<keyword evidence="1" id="KW-0732">Signal</keyword>
<evidence type="ECO:0000256" key="1">
    <source>
        <dbReference type="SAM" id="SignalP"/>
    </source>
</evidence>
<dbReference type="AlphaFoldDB" id="A0A7K1V9G1"/>
<proteinExistence type="predicted"/>
<dbReference type="Pfam" id="PF00756">
    <property type="entry name" value="Esterase"/>
    <property type="match status" value="1"/>
</dbReference>
<organism evidence="2 3">
    <name type="scientific">Nocardia terrae</name>
    <dbReference type="NCBI Taxonomy" id="2675851"/>
    <lineage>
        <taxon>Bacteria</taxon>
        <taxon>Bacillati</taxon>
        <taxon>Actinomycetota</taxon>
        <taxon>Actinomycetes</taxon>
        <taxon>Mycobacteriales</taxon>
        <taxon>Nocardiaceae</taxon>
        <taxon>Nocardia</taxon>
    </lineage>
</organism>
<reference evidence="2 3" key="1">
    <citation type="submission" date="2019-12" db="EMBL/GenBank/DDBJ databases">
        <title>Nocardia sp. nov. ET3-3 isolated from soil.</title>
        <authorList>
            <person name="Kanchanasin P."/>
            <person name="Tanasupawat S."/>
            <person name="Yuki M."/>
            <person name="Kudo T."/>
        </authorList>
    </citation>
    <scope>NUCLEOTIDE SEQUENCE [LARGE SCALE GENOMIC DNA]</scope>
    <source>
        <strain evidence="2 3">ET3-3</strain>
    </source>
</reference>
<feature type="signal peptide" evidence="1">
    <location>
        <begin position="1"/>
        <end position="32"/>
    </location>
</feature>
<dbReference type="PANTHER" id="PTHR48098:SF1">
    <property type="entry name" value="DIACYLGLYCEROL ACYLTRANSFERASE_MYCOLYLTRANSFERASE AG85A"/>
    <property type="match status" value="1"/>
</dbReference>
<protein>
    <submittedName>
        <fullName evidence="2">Esterase family protein</fullName>
    </submittedName>
</protein>
<evidence type="ECO:0000313" key="3">
    <source>
        <dbReference type="Proteomes" id="UP000466794"/>
    </source>
</evidence>